<sequence length="124" mass="14627">LHIPLVVCRLGSDNARFVVSSFYHVILKKPRIRPLNNLELWYVKELNDDLTKGMISDFGLSELLLQNNDFFKEFENFCMADKLSQVERRFTKLDLKTYSNMSLLIKQSKLHLSSNKIDKKIYQK</sequence>
<feature type="non-terminal residue" evidence="1">
    <location>
        <position position="124"/>
    </location>
</feature>
<dbReference type="AlphaFoldDB" id="A0A9W4X0S1"/>
<accession>A0A9W4X0S1</accession>
<name>A0A9W4X0S1_9GLOM</name>
<reference evidence="1" key="1">
    <citation type="submission" date="2022-08" db="EMBL/GenBank/DDBJ databases">
        <authorList>
            <person name="Kallberg Y."/>
            <person name="Tangrot J."/>
            <person name="Rosling A."/>
        </authorList>
    </citation>
    <scope>NUCLEOTIDE SEQUENCE</scope>
    <source>
        <strain evidence="1">Wild A</strain>
    </source>
</reference>
<dbReference type="Proteomes" id="UP001153678">
    <property type="component" value="Unassembled WGS sequence"/>
</dbReference>
<protein>
    <submittedName>
        <fullName evidence="1">3532_t:CDS:1</fullName>
    </submittedName>
</protein>
<feature type="non-terminal residue" evidence="1">
    <location>
        <position position="1"/>
    </location>
</feature>
<comment type="caution">
    <text evidence="1">The sequence shown here is derived from an EMBL/GenBank/DDBJ whole genome shotgun (WGS) entry which is preliminary data.</text>
</comment>
<dbReference type="OrthoDB" id="2419893at2759"/>
<keyword evidence="2" id="KW-1185">Reference proteome</keyword>
<dbReference type="EMBL" id="CAMKVN010009853">
    <property type="protein sequence ID" value="CAI2193608.1"/>
    <property type="molecule type" value="Genomic_DNA"/>
</dbReference>
<gene>
    <name evidence="1" type="ORF">FWILDA_LOCUS16160</name>
</gene>
<organism evidence="1 2">
    <name type="scientific">Funneliformis geosporum</name>
    <dbReference type="NCBI Taxonomy" id="1117311"/>
    <lineage>
        <taxon>Eukaryota</taxon>
        <taxon>Fungi</taxon>
        <taxon>Fungi incertae sedis</taxon>
        <taxon>Mucoromycota</taxon>
        <taxon>Glomeromycotina</taxon>
        <taxon>Glomeromycetes</taxon>
        <taxon>Glomerales</taxon>
        <taxon>Glomeraceae</taxon>
        <taxon>Funneliformis</taxon>
    </lineage>
</organism>
<evidence type="ECO:0000313" key="1">
    <source>
        <dbReference type="EMBL" id="CAI2193608.1"/>
    </source>
</evidence>
<evidence type="ECO:0000313" key="2">
    <source>
        <dbReference type="Proteomes" id="UP001153678"/>
    </source>
</evidence>
<proteinExistence type="predicted"/>